<gene>
    <name evidence="1" type="ORF">OMM_00808</name>
</gene>
<evidence type="ECO:0000313" key="2">
    <source>
        <dbReference type="Proteomes" id="UP000189670"/>
    </source>
</evidence>
<evidence type="ECO:0000313" key="1">
    <source>
        <dbReference type="EMBL" id="ETR73632.1"/>
    </source>
</evidence>
<name>A0A1V1PFD9_9BACT</name>
<reference evidence="2" key="1">
    <citation type="submission" date="2012-11" db="EMBL/GenBank/DDBJ databases">
        <authorList>
            <person name="Lucero-Rivera Y.E."/>
            <person name="Tovar-Ramirez D."/>
        </authorList>
    </citation>
    <scope>NUCLEOTIDE SEQUENCE [LARGE SCALE GENOMIC DNA]</scope>
    <source>
        <strain evidence="2">Araruama</strain>
    </source>
</reference>
<protein>
    <submittedName>
        <fullName evidence="1">Uncharacterized protein</fullName>
    </submittedName>
</protein>
<dbReference type="AlphaFoldDB" id="A0A1V1PFD9"/>
<dbReference type="EMBL" id="ATBP01000047">
    <property type="protein sequence ID" value="ETR73632.1"/>
    <property type="molecule type" value="Genomic_DNA"/>
</dbReference>
<dbReference type="Proteomes" id="UP000189670">
    <property type="component" value="Unassembled WGS sequence"/>
</dbReference>
<sequence length="411" mass="47727">MSLIFYSKYWFKKSYGTVLEVFIDNDKIFDKMVKELDPGELLRIKEKYTFQKSGRFEIICAVGIIYDDMDESNNTKEFKLDVIASINPSLNISPNKGLLSAQFTIFGFDFTPDSTVTAYIQNTDTNDLNQYTLETTNTGNFTFGWKSSHSGRYKLWVTDDTTNISTTDVSFTVEALLFSIKKISNTSTMSDEFQVWLTVKSIYGEYIAASDNYIFNIKKDGKIKANQLRCEPLMDNNYKLLFKIEHDKDYPKAAYFKDAALQICSKEEVNHCINIIDEFSVYGTTFDMEKHAYYFKNGAWNSKTINQRIKNKLIQHHYSIDTIAQYVNEKNVFEVYLAFVWRQPDRNLADSGWCYGMAHSCIANFNHLDKYWGIEDTLEAINTETDQGKFITAIDNHWNEDDLRAKTFKTF</sequence>
<comment type="caution">
    <text evidence="1">The sequence shown here is derived from an EMBL/GenBank/DDBJ whole genome shotgun (WGS) entry which is preliminary data.</text>
</comment>
<organism evidence="1 2">
    <name type="scientific">Candidatus Magnetoglobus multicellularis str. Araruama</name>
    <dbReference type="NCBI Taxonomy" id="890399"/>
    <lineage>
        <taxon>Bacteria</taxon>
        <taxon>Pseudomonadati</taxon>
        <taxon>Thermodesulfobacteriota</taxon>
        <taxon>Desulfobacteria</taxon>
        <taxon>Desulfobacterales</taxon>
        <taxon>Desulfobacteraceae</taxon>
        <taxon>Candidatus Magnetoglobus</taxon>
    </lineage>
</organism>
<proteinExistence type="predicted"/>
<accession>A0A1V1PFD9</accession>